<dbReference type="Proteomes" id="UP000816034">
    <property type="component" value="Unassembled WGS sequence"/>
</dbReference>
<dbReference type="AlphaFoldDB" id="A0AA88GZW9"/>
<feature type="compositionally biased region" description="Polar residues" evidence="1">
    <location>
        <begin position="293"/>
        <end position="306"/>
    </location>
</feature>
<dbReference type="EMBL" id="PYSW02000005">
    <property type="protein sequence ID" value="KAG2392280.1"/>
    <property type="molecule type" value="Genomic_DNA"/>
</dbReference>
<dbReference type="CDD" id="cd20556">
    <property type="entry name" value="CYCLIN_CABLES"/>
    <property type="match status" value="1"/>
</dbReference>
<evidence type="ECO:0000313" key="3">
    <source>
        <dbReference type="Proteomes" id="UP000816034"/>
    </source>
</evidence>
<name>A0AA88GZW9_NAELO</name>
<feature type="region of interest" description="Disordered" evidence="1">
    <location>
        <begin position="1"/>
        <end position="270"/>
    </location>
</feature>
<dbReference type="GeneID" id="68104986"/>
<keyword evidence="3" id="KW-1185">Reference proteome</keyword>
<dbReference type="InterPro" id="IPR012388">
    <property type="entry name" value="CABLES1/2"/>
</dbReference>
<accession>A0AA88GZW9</accession>
<comment type="caution">
    <text evidence="2">The sequence shown here is derived from an EMBL/GenBank/DDBJ whole genome shotgun (WGS) entry which is preliminary data.</text>
</comment>
<feature type="compositionally biased region" description="Low complexity" evidence="1">
    <location>
        <begin position="28"/>
        <end position="41"/>
    </location>
</feature>
<feature type="region of interest" description="Disordered" evidence="1">
    <location>
        <begin position="334"/>
        <end position="354"/>
    </location>
</feature>
<proteinExistence type="predicted"/>
<organism evidence="2 3">
    <name type="scientific">Naegleria lovaniensis</name>
    <name type="common">Amoeba</name>
    <dbReference type="NCBI Taxonomy" id="51637"/>
    <lineage>
        <taxon>Eukaryota</taxon>
        <taxon>Discoba</taxon>
        <taxon>Heterolobosea</taxon>
        <taxon>Tetramitia</taxon>
        <taxon>Eutetramitia</taxon>
        <taxon>Vahlkampfiidae</taxon>
        <taxon>Naegleria</taxon>
    </lineage>
</organism>
<gene>
    <name evidence="2" type="ORF">C9374_012532</name>
</gene>
<dbReference type="Gene3D" id="1.10.472.10">
    <property type="entry name" value="Cyclin-like"/>
    <property type="match status" value="1"/>
</dbReference>
<feature type="compositionally biased region" description="Polar residues" evidence="1">
    <location>
        <begin position="112"/>
        <end position="131"/>
    </location>
</feature>
<dbReference type="PANTHER" id="PTHR22896">
    <property type="entry name" value="CDK5 AND ABL1 ENZYME SUBSTRATE 1"/>
    <property type="match status" value="1"/>
</dbReference>
<feature type="compositionally biased region" description="Polar residues" evidence="1">
    <location>
        <begin position="155"/>
        <end position="173"/>
    </location>
</feature>
<feature type="compositionally biased region" description="Polar residues" evidence="1">
    <location>
        <begin position="191"/>
        <end position="203"/>
    </location>
</feature>
<feature type="compositionally biased region" description="Polar residues" evidence="1">
    <location>
        <begin position="47"/>
        <end position="69"/>
    </location>
</feature>
<evidence type="ECO:0008006" key="4">
    <source>
        <dbReference type="Google" id="ProtNLM"/>
    </source>
</evidence>
<evidence type="ECO:0000256" key="1">
    <source>
        <dbReference type="SAM" id="MobiDB-lite"/>
    </source>
</evidence>
<reference evidence="2 3" key="1">
    <citation type="journal article" date="2018" name="BMC Genomics">
        <title>The genome of Naegleria lovaniensis, the basis for a comparative approach to unravel pathogenicity factors of the human pathogenic amoeba N. fowleri.</title>
        <authorList>
            <person name="Liechti N."/>
            <person name="Schurch N."/>
            <person name="Bruggmann R."/>
            <person name="Wittwer M."/>
        </authorList>
    </citation>
    <scope>NUCLEOTIDE SEQUENCE [LARGE SCALE GENOMIC DNA]</scope>
    <source>
        <strain evidence="2 3">ATCC 30569</strain>
    </source>
</reference>
<dbReference type="RefSeq" id="XP_044554174.1">
    <property type="nucleotide sequence ID" value="XM_044688309.1"/>
</dbReference>
<feature type="compositionally biased region" description="Polar residues" evidence="1">
    <location>
        <begin position="92"/>
        <end position="104"/>
    </location>
</feature>
<sequence length="649" mass="72863">MNIVYQTSSVASTSRPSFIHPSRSSAVGSDLPDDLGSSGDLEPPNPSNHVHQTPNATNNNHPRGASQKSSNHHSKTHRNANHEKKKKRALNFLNNIPTTHIPASNNNNNNNKQHVTSASPTNSIQSNNNSEGESKASVGSLTSTPTNNTLPTTGAPTVSSFDQNISEKSNLVEQPTDEHSSHGNHNNGSNKLTVNIPKSNPTVVANPIIGHGSKITNNSNVTTTAGSKANNHQPQEPGREHQKQHHHHRYHQQHLNHPKHHHHSNKSKTKEKALDFLSNIPMKKAEEIPKPEITSQPQHHVTSSPTKRPPTHPKYTLPKQIKKITSLEEVFNSTHIEDHDSNSDNQKESEESNDDEYIRRLHFMEKSAPVPFLVCSFIKPKKSIPTNTIQHIPLPGNAPIPSTNVGTSNSPLDHANLEPPTLSMEELVNKQMELEAITYSKKPTSYRSYILEPSQSIYDPLFLDDPNIRTASKRKVMTFPGLMTSTIPFLKSKALKKDLNEQFRQQHENCLLTLSKIRNLKRKIVKVVLRERPDELAIAAVAFVYLEKMILKNLVHKANRKRIAAACLFLAFKVNLESTHEQRKQVTAEFLDEIENVFDVSRKKVVPTEFFVMAEGLHFKMIVDPKEIQPHLQRLMSNEEDQIIQQPDF</sequence>
<dbReference type="SUPFAM" id="SSF47954">
    <property type="entry name" value="Cyclin-like"/>
    <property type="match status" value="1"/>
</dbReference>
<feature type="compositionally biased region" description="Polar residues" evidence="1">
    <location>
        <begin position="1"/>
        <end position="27"/>
    </location>
</feature>
<feature type="compositionally biased region" description="Basic residues" evidence="1">
    <location>
        <begin position="242"/>
        <end position="267"/>
    </location>
</feature>
<feature type="compositionally biased region" description="Basic and acidic residues" evidence="1">
    <location>
        <begin position="335"/>
        <end position="354"/>
    </location>
</feature>
<feature type="region of interest" description="Disordered" evidence="1">
    <location>
        <begin position="287"/>
        <end position="316"/>
    </location>
</feature>
<dbReference type="PANTHER" id="PTHR22896:SF0">
    <property type="entry name" value="CYCLIN N-TERMINAL DOMAIN-CONTAINING PROTEIN"/>
    <property type="match status" value="1"/>
</dbReference>
<protein>
    <recommendedName>
        <fullName evidence="4">Cyclin N-terminal domain-containing protein</fullName>
    </recommendedName>
</protein>
<feature type="compositionally biased region" description="Low complexity" evidence="1">
    <location>
        <begin position="139"/>
        <end position="154"/>
    </location>
</feature>
<dbReference type="InterPro" id="IPR036915">
    <property type="entry name" value="Cyclin-like_sf"/>
</dbReference>
<feature type="compositionally biased region" description="Basic residues" evidence="1">
    <location>
        <begin position="70"/>
        <end position="89"/>
    </location>
</feature>
<evidence type="ECO:0000313" key="2">
    <source>
        <dbReference type="EMBL" id="KAG2392280.1"/>
    </source>
</evidence>
<dbReference type="GO" id="GO:0051726">
    <property type="term" value="P:regulation of cell cycle"/>
    <property type="evidence" value="ECO:0007669"/>
    <property type="project" value="InterPro"/>
</dbReference>
<feature type="compositionally biased region" description="Polar residues" evidence="1">
    <location>
        <begin position="214"/>
        <end position="234"/>
    </location>
</feature>